<dbReference type="Proteomes" id="UP001158598">
    <property type="component" value="Chromosome"/>
</dbReference>
<gene>
    <name evidence="1" type="ORF">MCNOR_0485</name>
</gene>
<dbReference type="RefSeq" id="WP_282213516.1">
    <property type="nucleotide sequence ID" value="NZ_OX458332.1"/>
</dbReference>
<dbReference type="AlphaFoldDB" id="A0AA35UIR4"/>
<accession>A0AA35UIR4</accession>
<evidence type="ECO:0000313" key="1">
    <source>
        <dbReference type="EMBL" id="CAI8742248.1"/>
    </source>
</evidence>
<sequence length="96" mass="10510">MNRGDVRFHILKILREQPNYTTNQEVLLAALRNAGHAINRDQLKIELAWLSANANAVLDTACQGVHIATLTMEGLEALEGTRAIPGIRRPLPGETG</sequence>
<evidence type="ECO:0008006" key="3">
    <source>
        <dbReference type="Google" id="ProtNLM"/>
    </source>
</evidence>
<dbReference type="EMBL" id="OX458332">
    <property type="protein sequence ID" value="CAI8742248.1"/>
    <property type="molecule type" value="Genomic_DNA"/>
</dbReference>
<reference evidence="1" key="1">
    <citation type="submission" date="2023-03" db="EMBL/GenBank/DDBJ databases">
        <authorList>
            <person name="Pearce D."/>
        </authorList>
    </citation>
    <scope>NUCLEOTIDE SEQUENCE</scope>
    <source>
        <strain evidence="1">Mc</strain>
    </source>
</reference>
<evidence type="ECO:0000313" key="2">
    <source>
        <dbReference type="Proteomes" id="UP001158598"/>
    </source>
</evidence>
<name>A0AA35UIR4_METCP</name>
<protein>
    <recommendedName>
        <fullName evidence="3">ArsR family transcriptional regulator</fullName>
    </recommendedName>
</protein>
<organism evidence="1 2">
    <name type="scientific">Methylococcus capsulatus</name>
    <dbReference type="NCBI Taxonomy" id="414"/>
    <lineage>
        <taxon>Bacteria</taxon>
        <taxon>Pseudomonadati</taxon>
        <taxon>Pseudomonadota</taxon>
        <taxon>Gammaproteobacteria</taxon>
        <taxon>Methylococcales</taxon>
        <taxon>Methylococcaceae</taxon>
        <taxon>Methylococcus</taxon>
    </lineage>
</organism>
<proteinExistence type="predicted"/>